<accession>A0A914RJP1</accession>
<dbReference type="WBParaSite" id="PEQ_0000673901-mRNA-1">
    <property type="protein sequence ID" value="PEQ_0000673901-mRNA-1"/>
    <property type="gene ID" value="PEQ_0000673901"/>
</dbReference>
<evidence type="ECO:0000313" key="1">
    <source>
        <dbReference type="Proteomes" id="UP000887564"/>
    </source>
</evidence>
<reference evidence="2" key="1">
    <citation type="submission" date="2022-11" db="UniProtKB">
        <authorList>
            <consortium name="WormBaseParasite"/>
        </authorList>
    </citation>
    <scope>IDENTIFICATION</scope>
</reference>
<sequence length="90" mass="10577">MNSGYLGLLWNSKFQMEKKMSIRGRTGATEKSPSKATVLRKENEKDKILSEYDKIYYFSLSSREMLNENPVFHTSFDQTIRIVKNIYKSE</sequence>
<keyword evidence="1" id="KW-1185">Reference proteome</keyword>
<name>A0A914RJP1_PAREQ</name>
<protein>
    <submittedName>
        <fullName evidence="2">Uncharacterized protein</fullName>
    </submittedName>
</protein>
<organism evidence="1 2">
    <name type="scientific">Parascaris equorum</name>
    <name type="common">Equine roundworm</name>
    <dbReference type="NCBI Taxonomy" id="6256"/>
    <lineage>
        <taxon>Eukaryota</taxon>
        <taxon>Metazoa</taxon>
        <taxon>Ecdysozoa</taxon>
        <taxon>Nematoda</taxon>
        <taxon>Chromadorea</taxon>
        <taxon>Rhabditida</taxon>
        <taxon>Spirurina</taxon>
        <taxon>Ascaridomorpha</taxon>
        <taxon>Ascaridoidea</taxon>
        <taxon>Ascarididae</taxon>
        <taxon>Parascaris</taxon>
    </lineage>
</organism>
<dbReference type="Proteomes" id="UP000887564">
    <property type="component" value="Unplaced"/>
</dbReference>
<dbReference type="AlphaFoldDB" id="A0A914RJP1"/>
<evidence type="ECO:0000313" key="2">
    <source>
        <dbReference type="WBParaSite" id="PEQ_0000673901-mRNA-1"/>
    </source>
</evidence>
<proteinExistence type="predicted"/>